<evidence type="ECO:0000259" key="3">
    <source>
        <dbReference type="SMART" id="SM00858"/>
    </source>
</evidence>
<accession>A0A1C6US24</accession>
<protein>
    <submittedName>
        <fullName evidence="4">SAF domain-containing protein</fullName>
    </submittedName>
</protein>
<evidence type="ECO:0000256" key="2">
    <source>
        <dbReference type="SAM" id="Phobius"/>
    </source>
</evidence>
<keyword evidence="2" id="KW-1133">Transmembrane helix</keyword>
<sequence>MSARSEPVLRAPQSRNGTGPVDAPVAPPRVVRQRRMRPGLLGLAVLLIALGGLGAAFAVTSVRATGSYLAVARPVEVGRQVSADDLVPVQVAGGQGLSPVPAGRLDEVIGKRAAVALAPGTLLTMAQLTDDPLLGPGQQQLALGLDPAEVPARKLHPGDKLLLVSTPDGNDDSPAGAATRFQATVIDAVTSDTDDKVVVYLALAVRDVPAVVALSSQERIAVVLTEAA</sequence>
<evidence type="ECO:0000313" key="5">
    <source>
        <dbReference type="Proteomes" id="UP000199343"/>
    </source>
</evidence>
<dbReference type="SMART" id="SM00858">
    <property type="entry name" value="SAF"/>
    <property type="match status" value="1"/>
</dbReference>
<feature type="transmembrane region" description="Helical" evidence="2">
    <location>
        <begin position="39"/>
        <end position="59"/>
    </location>
</feature>
<gene>
    <name evidence="4" type="ORF">GA0070608_1718</name>
</gene>
<dbReference type="InterPro" id="IPR013974">
    <property type="entry name" value="SAF"/>
</dbReference>
<reference evidence="5" key="1">
    <citation type="submission" date="2016-06" db="EMBL/GenBank/DDBJ databases">
        <authorList>
            <person name="Varghese N."/>
            <person name="Submissions Spin"/>
        </authorList>
    </citation>
    <scope>NUCLEOTIDE SEQUENCE [LARGE SCALE GENOMIC DNA]</scope>
    <source>
        <strain evidence="5">DSM 43363</strain>
    </source>
</reference>
<feature type="region of interest" description="Disordered" evidence="1">
    <location>
        <begin position="1"/>
        <end position="26"/>
    </location>
</feature>
<dbReference type="Pfam" id="PF08666">
    <property type="entry name" value="SAF"/>
    <property type="match status" value="1"/>
</dbReference>
<evidence type="ECO:0000256" key="1">
    <source>
        <dbReference type="SAM" id="MobiDB-lite"/>
    </source>
</evidence>
<proteinExistence type="predicted"/>
<dbReference type="Proteomes" id="UP000199343">
    <property type="component" value="Unassembled WGS sequence"/>
</dbReference>
<dbReference type="STRING" id="47871.GA0070608_1718"/>
<dbReference type="EMBL" id="FMIC01000002">
    <property type="protein sequence ID" value="SCL56808.1"/>
    <property type="molecule type" value="Genomic_DNA"/>
</dbReference>
<keyword evidence="2" id="KW-0812">Transmembrane</keyword>
<name>A0A1C6US24_9ACTN</name>
<organism evidence="4 5">
    <name type="scientific">Micromonospora peucetia</name>
    <dbReference type="NCBI Taxonomy" id="47871"/>
    <lineage>
        <taxon>Bacteria</taxon>
        <taxon>Bacillati</taxon>
        <taxon>Actinomycetota</taxon>
        <taxon>Actinomycetes</taxon>
        <taxon>Micromonosporales</taxon>
        <taxon>Micromonosporaceae</taxon>
        <taxon>Micromonospora</taxon>
    </lineage>
</organism>
<feature type="domain" description="SAF" evidence="3">
    <location>
        <begin position="66"/>
        <end position="129"/>
    </location>
</feature>
<keyword evidence="2" id="KW-0472">Membrane</keyword>
<dbReference type="AlphaFoldDB" id="A0A1C6US24"/>
<evidence type="ECO:0000313" key="4">
    <source>
        <dbReference type="EMBL" id="SCL56808.1"/>
    </source>
</evidence>